<comment type="caution">
    <text evidence="1">The sequence shown here is derived from an EMBL/GenBank/DDBJ whole genome shotgun (WGS) entry which is preliminary data.</text>
</comment>
<evidence type="ECO:0000313" key="1">
    <source>
        <dbReference type="EMBL" id="MFG3187573.1"/>
    </source>
</evidence>
<dbReference type="Proteomes" id="UP001604282">
    <property type="component" value="Unassembled WGS sequence"/>
</dbReference>
<protein>
    <submittedName>
        <fullName evidence="1">Uncharacterized protein</fullName>
    </submittedName>
</protein>
<sequence>MRQVSNELPEGWTIERVRAETEDPEAVLLSLDRLVVIEEHGRTDYTTLCPDIILALPSFKMCLTRVDSDWYMGQLEPDGSVVCWASYGPDLGTVVWGL</sequence>
<evidence type="ECO:0000313" key="2">
    <source>
        <dbReference type="Proteomes" id="UP001604282"/>
    </source>
</evidence>
<keyword evidence="2" id="KW-1185">Reference proteome</keyword>
<dbReference type="RefSeq" id="WP_392879038.1">
    <property type="nucleotide sequence ID" value="NZ_JBICZW010000001.1"/>
</dbReference>
<dbReference type="EMBL" id="JBICZW010000001">
    <property type="protein sequence ID" value="MFG3187573.1"/>
    <property type="molecule type" value="Genomic_DNA"/>
</dbReference>
<proteinExistence type="predicted"/>
<reference evidence="1 2" key="1">
    <citation type="submission" date="2024-10" db="EMBL/GenBank/DDBJ databases">
        <title>The Natural Products Discovery Center: Release of the First 8490 Sequenced Strains for Exploring Actinobacteria Biosynthetic Diversity.</title>
        <authorList>
            <person name="Kalkreuter E."/>
            <person name="Kautsar S.A."/>
            <person name="Yang D."/>
            <person name="Bader C.D."/>
            <person name="Teijaro C.N."/>
            <person name="Fluegel L."/>
            <person name="Davis C.M."/>
            <person name="Simpson J.R."/>
            <person name="Lauterbach L."/>
            <person name="Steele A.D."/>
            <person name="Gui C."/>
            <person name="Meng S."/>
            <person name="Li G."/>
            <person name="Viehrig K."/>
            <person name="Ye F."/>
            <person name="Su P."/>
            <person name="Kiefer A.F."/>
            <person name="Nichols A."/>
            <person name="Cepeda A.J."/>
            <person name="Yan W."/>
            <person name="Fan B."/>
            <person name="Jiang Y."/>
            <person name="Adhikari A."/>
            <person name="Zheng C.-J."/>
            <person name="Schuster L."/>
            <person name="Cowan T.M."/>
            <person name="Smanski M.J."/>
            <person name="Chevrette M.G."/>
            <person name="De Carvalho L.P.S."/>
            <person name="Shen B."/>
        </authorList>
    </citation>
    <scope>NUCLEOTIDE SEQUENCE [LARGE SCALE GENOMIC DNA]</scope>
    <source>
        <strain evidence="1 2">NPDC048229</strain>
    </source>
</reference>
<gene>
    <name evidence="1" type="ORF">ACGFYS_01380</name>
</gene>
<accession>A0ABW7BJ61</accession>
<organism evidence="1 2">
    <name type="scientific">Streptomyces omiyaensis</name>
    <dbReference type="NCBI Taxonomy" id="68247"/>
    <lineage>
        <taxon>Bacteria</taxon>
        <taxon>Bacillati</taxon>
        <taxon>Actinomycetota</taxon>
        <taxon>Actinomycetes</taxon>
        <taxon>Kitasatosporales</taxon>
        <taxon>Streptomycetaceae</taxon>
        <taxon>Streptomyces</taxon>
    </lineage>
</organism>
<name>A0ABW7BJ61_9ACTN</name>